<name>A0A5C7FSY2_9BACT</name>
<dbReference type="EMBL" id="VOXD01000031">
    <property type="protein sequence ID" value="TXF87834.1"/>
    <property type="molecule type" value="Genomic_DNA"/>
</dbReference>
<comment type="caution">
    <text evidence="2">The sequence shown here is derived from an EMBL/GenBank/DDBJ whole genome shotgun (WGS) entry which is preliminary data.</text>
</comment>
<dbReference type="GO" id="GO:0047632">
    <property type="term" value="F:agmatine deiminase activity"/>
    <property type="evidence" value="ECO:0007669"/>
    <property type="project" value="TreeGrafter"/>
</dbReference>
<protein>
    <submittedName>
        <fullName evidence="2">Agmatine deiminase family protein</fullName>
    </submittedName>
</protein>
<dbReference type="GO" id="GO:0009446">
    <property type="term" value="P:putrescine biosynthetic process"/>
    <property type="evidence" value="ECO:0007669"/>
    <property type="project" value="InterPro"/>
</dbReference>
<reference evidence="2 3" key="1">
    <citation type="submission" date="2019-08" db="EMBL/GenBank/DDBJ databases">
        <title>Lewinella sp. strain SSH13 Genome sequencing and assembly.</title>
        <authorList>
            <person name="Kim I."/>
        </authorList>
    </citation>
    <scope>NUCLEOTIDE SEQUENCE [LARGE SCALE GENOMIC DNA]</scope>
    <source>
        <strain evidence="2 3">SSH13</strain>
    </source>
</reference>
<dbReference type="GO" id="GO:0004668">
    <property type="term" value="F:protein-arginine deiminase activity"/>
    <property type="evidence" value="ECO:0007669"/>
    <property type="project" value="InterPro"/>
</dbReference>
<dbReference type="OrthoDB" id="9808013at2"/>
<dbReference type="SUPFAM" id="SSF55909">
    <property type="entry name" value="Pentein"/>
    <property type="match status" value="1"/>
</dbReference>
<proteinExistence type="predicted"/>
<keyword evidence="1" id="KW-0378">Hydrolase</keyword>
<dbReference type="PANTHER" id="PTHR31377:SF0">
    <property type="entry name" value="AGMATINE DEIMINASE-RELATED"/>
    <property type="match status" value="1"/>
</dbReference>
<dbReference type="PANTHER" id="PTHR31377">
    <property type="entry name" value="AGMATINE DEIMINASE-RELATED"/>
    <property type="match status" value="1"/>
</dbReference>
<evidence type="ECO:0000256" key="1">
    <source>
        <dbReference type="ARBA" id="ARBA00022801"/>
    </source>
</evidence>
<dbReference type="AlphaFoldDB" id="A0A5C7FSY2"/>
<keyword evidence="3" id="KW-1185">Reference proteome</keyword>
<dbReference type="Pfam" id="PF04371">
    <property type="entry name" value="PAD_porph"/>
    <property type="match status" value="1"/>
</dbReference>
<evidence type="ECO:0000313" key="3">
    <source>
        <dbReference type="Proteomes" id="UP000321907"/>
    </source>
</evidence>
<dbReference type="Proteomes" id="UP000321907">
    <property type="component" value="Unassembled WGS sequence"/>
</dbReference>
<dbReference type="InterPro" id="IPR007466">
    <property type="entry name" value="Peptidyl-Arg-deiminase_porph"/>
</dbReference>
<sequence length="342" mass="38709">MTMRLPAEWEPQQRVLFTLPRRDGDWANSLDSATTAIIAAANAVNKVTPVLLIVTDEEHFEKYADTYEGEVMACPTDDCWIRDYGPITTIYGEDTLVLNHFTFNGWGDKFEAINDDAVTQRLWRAEFPEAGYRRADIVLEGGSLESDGEGTILTTSKCWLSKNRNDWPDEAAAETALEEYFDFERILWLHHGELAGDDTDAHIDTLARFVSPGQIAYVRCDDPTDEHFEELQKMEAELKEFRTLDGKAYDLIPLPWPPAVKSREDGHRLPATYANFLLSGDTLFLPTYFDDEPKDHPGRKTDAAAAEIIRSKTSFKVVSLDCRPFIEQHGSLHCLTMQVPKG</sequence>
<gene>
    <name evidence="2" type="ORF">FUA23_17420</name>
</gene>
<evidence type="ECO:0000313" key="2">
    <source>
        <dbReference type="EMBL" id="TXF87834.1"/>
    </source>
</evidence>
<dbReference type="Gene3D" id="3.75.10.10">
    <property type="entry name" value="L-arginine/glycine Amidinotransferase, Chain A"/>
    <property type="match status" value="1"/>
</dbReference>
<dbReference type="RefSeq" id="WP_147932044.1">
    <property type="nucleotide sequence ID" value="NZ_VOXD01000031.1"/>
</dbReference>
<accession>A0A5C7FSY2</accession>
<organism evidence="2 3">
    <name type="scientific">Neolewinella aurantiaca</name>
    <dbReference type="NCBI Taxonomy" id="2602767"/>
    <lineage>
        <taxon>Bacteria</taxon>
        <taxon>Pseudomonadati</taxon>
        <taxon>Bacteroidota</taxon>
        <taxon>Saprospiria</taxon>
        <taxon>Saprospirales</taxon>
        <taxon>Lewinellaceae</taxon>
        <taxon>Neolewinella</taxon>
    </lineage>
</organism>